<feature type="transmembrane region" description="Helical" evidence="5">
    <location>
        <begin position="6"/>
        <end position="28"/>
    </location>
</feature>
<feature type="transmembrane region" description="Helical" evidence="5">
    <location>
        <begin position="95"/>
        <end position="114"/>
    </location>
</feature>
<protein>
    <submittedName>
        <fullName evidence="6">DoxX</fullName>
    </submittedName>
</protein>
<gene>
    <name evidence="6" type="ORF">Pla133_00960</name>
</gene>
<keyword evidence="4 5" id="KW-0472">Membrane</keyword>
<dbReference type="RefSeq" id="WP_145061277.1">
    <property type="nucleotide sequence ID" value="NZ_CP036287.1"/>
</dbReference>
<keyword evidence="3 5" id="KW-1133">Transmembrane helix</keyword>
<evidence type="ECO:0000313" key="6">
    <source>
        <dbReference type="EMBL" id="QDU65033.1"/>
    </source>
</evidence>
<organism evidence="6 7">
    <name type="scientific">Engelhardtia mirabilis</name>
    <dbReference type="NCBI Taxonomy" id="2528011"/>
    <lineage>
        <taxon>Bacteria</taxon>
        <taxon>Pseudomonadati</taxon>
        <taxon>Planctomycetota</taxon>
        <taxon>Planctomycetia</taxon>
        <taxon>Planctomycetia incertae sedis</taxon>
        <taxon>Engelhardtia</taxon>
    </lineage>
</organism>
<reference evidence="6 7" key="1">
    <citation type="submission" date="2019-02" db="EMBL/GenBank/DDBJ databases">
        <title>Deep-cultivation of Planctomycetes and their phenomic and genomic characterization uncovers novel biology.</title>
        <authorList>
            <person name="Wiegand S."/>
            <person name="Jogler M."/>
            <person name="Boedeker C."/>
            <person name="Pinto D."/>
            <person name="Vollmers J."/>
            <person name="Rivas-Marin E."/>
            <person name="Kohn T."/>
            <person name="Peeters S.H."/>
            <person name="Heuer A."/>
            <person name="Rast P."/>
            <person name="Oberbeckmann S."/>
            <person name="Bunk B."/>
            <person name="Jeske O."/>
            <person name="Meyerdierks A."/>
            <person name="Storesund J.E."/>
            <person name="Kallscheuer N."/>
            <person name="Luecker S."/>
            <person name="Lage O.M."/>
            <person name="Pohl T."/>
            <person name="Merkel B.J."/>
            <person name="Hornburger P."/>
            <person name="Mueller R.-W."/>
            <person name="Bruemmer F."/>
            <person name="Labrenz M."/>
            <person name="Spormann A.M."/>
            <person name="Op den Camp H."/>
            <person name="Overmann J."/>
            <person name="Amann R."/>
            <person name="Jetten M.S.M."/>
            <person name="Mascher T."/>
            <person name="Medema M.H."/>
            <person name="Devos D.P."/>
            <person name="Kaster A.-K."/>
            <person name="Ovreas L."/>
            <person name="Rohde M."/>
            <person name="Galperin M.Y."/>
            <person name="Jogler C."/>
        </authorList>
    </citation>
    <scope>NUCLEOTIDE SEQUENCE [LARGE SCALE GENOMIC DNA]</scope>
    <source>
        <strain evidence="6 7">Pla133</strain>
    </source>
</reference>
<dbReference type="Proteomes" id="UP000316921">
    <property type="component" value="Chromosome"/>
</dbReference>
<proteinExistence type="predicted"/>
<dbReference type="EMBL" id="CP036287">
    <property type="protein sequence ID" value="QDU65033.1"/>
    <property type="molecule type" value="Genomic_DNA"/>
</dbReference>
<keyword evidence="2 5" id="KW-0812">Transmembrane</keyword>
<evidence type="ECO:0000256" key="1">
    <source>
        <dbReference type="ARBA" id="ARBA00004141"/>
    </source>
</evidence>
<evidence type="ECO:0000313" key="7">
    <source>
        <dbReference type="Proteomes" id="UP000316921"/>
    </source>
</evidence>
<evidence type="ECO:0000256" key="5">
    <source>
        <dbReference type="SAM" id="Phobius"/>
    </source>
</evidence>
<accession>A0A518BDS2</accession>
<keyword evidence="7" id="KW-1185">Reference proteome</keyword>
<evidence type="ECO:0000256" key="4">
    <source>
        <dbReference type="ARBA" id="ARBA00023136"/>
    </source>
</evidence>
<dbReference type="AlphaFoldDB" id="A0A518BDS2"/>
<dbReference type="KEGG" id="pbap:Pla133_00960"/>
<feature type="transmembrane region" description="Helical" evidence="5">
    <location>
        <begin position="59"/>
        <end position="83"/>
    </location>
</feature>
<dbReference type="GO" id="GO:0016020">
    <property type="term" value="C:membrane"/>
    <property type="evidence" value="ECO:0007669"/>
    <property type="project" value="UniProtKB-SubCell"/>
</dbReference>
<dbReference type="InterPro" id="IPR032808">
    <property type="entry name" value="DoxX"/>
</dbReference>
<comment type="subcellular location">
    <subcellularLocation>
        <location evidence="1">Membrane</location>
        <topology evidence="1">Multi-pass membrane protein</topology>
    </subcellularLocation>
</comment>
<name>A0A518BDS2_9BACT</name>
<dbReference type="Pfam" id="PF07681">
    <property type="entry name" value="DoxX"/>
    <property type="match status" value="1"/>
</dbReference>
<sequence length="125" mass="13526">MKKLALIARVLVGLVFVVFGANYFLGFLPLPEGTEASRAFGAALARTDYMWPLIKVTEIAAGLMVLTGIWVPLGLVLLAPIVVNIAFYNVLLDPAGMPMGIALVVLMLLLAMAYRESFRGLFRIG</sequence>
<evidence type="ECO:0000256" key="2">
    <source>
        <dbReference type="ARBA" id="ARBA00022692"/>
    </source>
</evidence>
<evidence type="ECO:0000256" key="3">
    <source>
        <dbReference type="ARBA" id="ARBA00022989"/>
    </source>
</evidence>